<proteinExistence type="predicted"/>
<dbReference type="Proteomes" id="UP000624244">
    <property type="component" value="Unassembled WGS sequence"/>
</dbReference>
<comment type="caution">
    <text evidence="1">The sequence shown here is derived from an EMBL/GenBank/DDBJ whole genome shotgun (WGS) entry which is preliminary data.</text>
</comment>
<protein>
    <submittedName>
        <fullName evidence="1">Uncharacterized protein</fullName>
    </submittedName>
</protein>
<evidence type="ECO:0000313" key="1">
    <source>
        <dbReference type="EMBL" id="KAF5845450.1"/>
    </source>
</evidence>
<sequence length="97" mass="10681">MAVLERSVLRQSLAILVLYDDELASWDLWPPGQHPLVTLAVATIAGNFAPVPSLLPTHSIVQIKEVECPSGRFIIDTSIRFLLSLTCILFNIALSPR</sequence>
<dbReference type="AlphaFoldDB" id="A0A8H5ZCC9"/>
<reference evidence="1" key="1">
    <citation type="submission" date="2019-11" db="EMBL/GenBank/DDBJ databases">
        <title>Bipolaris sorokiniana Genome sequencing.</title>
        <authorList>
            <person name="Wang H."/>
        </authorList>
    </citation>
    <scope>NUCLEOTIDE SEQUENCE</scope>
</reference>
<name>A0A8H5ZCC9_COCSA</name>
<accession>A0A8H5ZCC9</accession>
<gene>
    <name evidence="1" type="ORF">GGP41_003022</name>
</gene>
<organism evidence="1 2">
    <name type="scientific">Cochliobolus sativus</name>
    <name type="common">Common root rot and spot blotch fungus</name>
    <name type="synonym">Bipolaris sorokiniana</name>
    <dbReference type="NCBI Taxonomy" id="45130"/>
    <lineage>
        <taxon>Eukaryota</taxon>
        <taxon>Fungi</taxon>
        <taxon>Dikarya</taxon>
        <taxon>Ascomycota</taxon>
        <taxon>Pezizomycotina</taxon>
        <taxon>Dothideomycetes</taxon>
        <taxon>Pleosporomycetidae</taxon>
        <taxon>Pleosporales</taxon>
        <taxon>Pleosporineae</taxon>
        <taxon>Pleosporaceae</taxon>
        <taxon>Bipolaris</taxon>
    </lineage>
</organism>
<dbReference type="EMBL" id="WNKQ01000019">
    <property type="protein sequence ID" value="KAF5845450.1"/>
    <property type="molecule type" value="Genomic_DNA"/>
</dbReference>
<evidence type="ECO:0000313" key="2">
    <source>
        <dbReference type="Proteomes" id="UP000624244"/>
    </source>
</evidence>